<dbReference type="InterPro" id="IPR020846">
    <property type="entry name" value="MFS_dom"/>
</dbReference>
<keyword evidence="6 7" id="KW-0472">Membrane</keyword>
<dbReference type="InterPro" id="IPR011701">
    <property type="entry name" value="MFS"/>
</dbReference>
<evidence type="ECO:0000259" key="8">
    <source>
        <dbReference type="PROSITE" id="PS50850"/>
    </source>
</evidence>
<feature type="transmembrane region" description="Helical" evidence="7">
    <location>
        <begin position="9"/>
        <end position="28"/>
    </location>
</feature>
<reference evidence="9" key="1">
    <citation type="submission" date="2022-09" db="EMBL/GenBank/DDBJ databases">
        <title>The genome sequence of Rhodococcus aetherivorans N1.</title>
        <authorList>
            <person name="Jiang W."/>
        </authorList>
    </citation>
    <scope>NUCLEOTIDE SEQUENCE</scope>
    <source>
        <strain evidence="9">N1</strain>
    </source>
</reference>
<dbReference type="GO" id="GO:0022857">
    <property type="term" value="F:transmembrane transporter activity"/>
    <property type="evidence" value="ECO:0007669"/>
    <property type="project" value="InterPro"/>
</dbReference>
<dbReference type="InterPro" id="IPR050171">
    <property type="entry name" value="MFS_Transporters"/>
</dbReference>
<evidence type="ECO:0000256" key="7">
    <source>
        <dbReference type="SAM" id="Phobius"/>
    </source>
</evidence>
<evidence type="ECO:0000256" key="6">
    <source>
        <dbReference type="ARBA" id="ARBA00023136"/>
    </source>
</evidence>
<keyword evidence="2" id="KW-0813">Transport</keyword>
<comment type="subcellular location">
    <subcellularLocation>
        <location evidence="1">Cell membrane</location>
        <topology evidence="1">Multi-pass membrane protein</topology>
    </subcellularLocation>
</comment>
<dbReference type="Gene3D" id="1.20.1250.20">
    <property type="entry name" value="MFS general substrate transporter like domains"/>
    <property type="match status" value="1"/>
</dbReference>
<keyword evidence="4 7" id="KW-0812">Transmembrane</keyword>
<organism evidence="9 10">
    <name type="scientific">Rhodococcus aetherivorans</name>
    <dbReference type="NCBI Taxonomy" id="191292"/>
    <lineage>
        <taxon>Bacteria</taxon>
        <taxon>Bacillati</taxon>
        <taxon>Actinomycetota</taxon>
        <taxon>Actinomycetes</taxon>
        <taxon>Mycobacteriales</taxon>
        <taxon>Nocardiaceae</taxon>
        <taxon>Rhodococcus</taxon>
    </lineage>
</organism>
<sequence length="144" mass="14833">MMDRFGRRVVAVPSLLVIGVAFLALPIADDLVSLVAVAVLLGIGNGLGNGVIMTLGADTAPPRTRAEFLAAWRLMHDSGMFAGPFAVGAVAALSLAAGALTVGGLAMLGAAVMYRYIPRYSAWPRRTLQPASASEKAAHTTTPS</sequence>
<dbReference type="Proteomes" id="UP001163947">
    <property type="component" value="Chromosome"/>
</dbReference>
<evidence type="ECO:0000256" key="1">
    <source>
        <dbReference type="ARBA" id="ARBA00004651"/>
    </source>
</evidence>
<dbReference type="RefSeq" id="WP_102800338.1">
    <property type="nucleotide sequence ID" value="NZ_CP106982.1"/>
</dbReference>
<feature type="domain" description="Major facilitator superfamily (MFS) profile" evidence="8">
    <location>
        <begin position="1"/>
        <end position="144"/>
    </location>
</feature>
<keyword evidence="3" id="KW-1003">Cell membrane</keyword>
<name>A0AA46S9Y8_9NOCA</name>
<dbReference type="GeneID" id="83623338"/>
<dbReference type="EMBL" id="CP106982">
    <property type="protein sequence ID" value="UYF93273.1"/>
    <property type="molecule type" value="Genomic_DNA"/>
</dbReference>
<gene>
    <name evidence="9" type="ORF">OCS65_22950</name>
</gene>
<evidence type="ECO:0000256" key="4">
    <source>
        <dbReference type="ARBA" id="ARBA00022692"/>
    </source>
</evidence>
<evidence type="ECO:0000256" key="2">
    <source>
        <dbReference type="ARBA" id="ARBA00022448"/>
    </source>
</evidence>
<dbReference type="PANTHER" id="PTHR23517">
    <property type="entry name" value="RESISTANCE PROTEIN MDTM, PUTATIVE-RELATED-RELATED"/>
    <property type="match status" value="1"/>
</dbReference>
<dbReference type="SUPFAM" id="SSF103473">
    <property type="entry name" value="MFS general substrate transporter"/>
    <property type="match status" value="1"/>
</dbReference>
<proteinExistence type="predicted"/>
<feature type="transmembrane region" description="Helical" evidence="7">
    <location>
        <begin position="93"/>
        <end position="117"/>
    </location>
</feature>
<evidence type="ECO:0000256" key="5">
    <source>
        <dbReference type="ARBA" id="ARBA00022989"/>
    </source>
</evidence>
<dbReference type="Pfam" id="PF07690">
    <property type="entry name" value="MFS_1"/>
    <property type="match status" value="1"/>
</dbReference>
<feature type="transmembrane region" description="Helical" evidence="7">
    <location>
        <begin position="34"/>
        <end position="56"/>
    </location>
</feature>
<protein>
    <submittedName>
        <fullName evidence="9">MFS transporter</fullName>
    </submittedName>
</protein>
<evidence type="ECO:0000313" key="10">
    <source>
        <dbReference type="Proteomes" id="UP001163947"/>
    </source>
</evidence>
<dbReference type="PANTHER" id="PTHR23517:SF3">
    <property type="entry name" value="INTEGRAL MEMBRANE TRANSPORT PROTEIN"/>
    <property type="match status" value="1"/>
</dbReference>
<accession>A0AA46S9Y8</accession>
<feature type="transmembrane region" description="Helical" evidence="7">
    <location>
        <begin position="68"/>
        <end position="87"/>
    </location>
</feature>
<keyword evidence="5 7" id="KW-1133">Transmembrane helix</keyword>
<dbReference type="AlphaFoldDB" id="A0AA46S9Y8"/>
<evidence type="ECO:0000313" key="9">
    <source>
        <dbReference type="EMBL" id="UYF93273.1"/>
    </source>
</evidence>
<dbReference type="GO" id="GO:0005886">
    <property type="term" value="C:plasma membrane"/>
    <property type="evidence" value="ECO:0007669"/>
    <property type="project" value="UniProtKB-SubCell"/>
</dbReference>
<evidence type="ECO:0000256" key="3">
    <source>
        <dbReference type="ARBA" id="ARBA00022475"/>
    </source>
</evidence>
<dbReference type="InterPro" id="IPR036259">
    <property type="entry name" value="MFS_trans_sf"/>
</dbReference>
<dbReference type="PROSITE" id="PS50850">
    <property type="entry name" value="MFS"/>
    <property type="match status" value="1"/>
</dbReference>